<dbReference type="GO" id="GO:0003677">
    <property type="term" value="F:DNA binding"/>
    <property type="evidence" value="ECO:0007669"/>
    <property type="project" value="InterPro"/>
</dbReference>
<reference evidence="1" key="2">
    <citation type="journal article" date="2014" name="ISME J.">
        <title>Microbial stratification in low pH oxic and suboxic macroscopic growths along an acid mine drainage.</title>
        <authorList>
            <person name="Mendez-Garcia C."/>
            <person name="Mesa V."/>
            <person name="Sprenger R.R."/>
            <person name="Richter M."/>
            <person name="Diez M.S."/>
            <person name="Solano J."/>
            <person name="Bargiela R."/>
            <person name="Golyshina O.V."/>
            <person name="Manteca A."/>
            <person name="Ramos J.L."/>
            <person name="Gallego J.R."/>
            <person name="Llorente I."/>
            <person name="Martins Dos Santos V.A."/>
            <person name="Jensen O.N."/>
            <person name="Pelaez A.I."/>
            <person name="Sanchez J."/>
            <person name="Ferrer M."/>
        </authorList>
    </citation>
    <scope>NUCLEOTIDE SEQUENCE</scope>
</reference>
<dbReference type="InterPro" id="IPR010712">
    <property type="entry name" value="Arsenical-R_ArsD"/>
</dbReference>
<dbReference type="GO" id="GO:0046685">
    <property type="term" value="P:response to arsenic-containing substance"/>
    <property type="evidence" value="ECO:0007669"/>
    <property type="project" value="InterPro"/>
</dbReference>
<dbReference type="GO" id="GO:0045892">
    <property type="term" value="P:negative regulation of DNA-templated transcription"/>
    <property type="evidence" value="ECO:0007669"/>
    <property type="project" value="InterPro"/>
</dbReference>
<reference evidence="1" key="1">
    <citation type="submission" date="2013-08" db="EMBL/GenBank/DDBJ databases">
        <authorList>
            <person name="Mendez C."/>
            <person name="Richter M."/>
            <person name="Ferrer M."/>
            <person name="Sanchez J."/>
        </authorList>
    </citation>
    <scope>NUCLEOTIDE SEQUENCE</scope>
</reference>
<gene>
    <name evidence="1" type="ORF">B1A_00519</name>
</gene>
<accession>T1CE52</accession>
<evidence type="ECO:0000313" key="1">
    <source>
        <dbReference type="EMBL" id="EQD80787.1"/>
    </source>
</evidence>
<proteinExistence type="predicted"/>
<protein>
    <submittedName>
        <fullName evidence="1">Arsenical resistance operon trans-acting repressor ArsD</fullName>
    </submittedName>
</protein>
<dbReference type="Pfam" id="PF06953">
    <property type="entry name" value="ArsD"/>
    <property type="match status" value="1"/>
</dbReference>
<dbReference type="NCBIfam" id="NF033727">
    <property type="entry name" value="chaperon_ArsD"/>
    <property type="match status" value="1"/>
</dbReference>
<comment type="caution">
    <text evidence="1">The sequence shown here is derived from an EMBL/GenBank/DDBJ whole genome shotgun (WGS) entry which is preliminary data.</text>
</comment>
<organism evidence="1">
    <name type="scientific">mine drainage metagenome</name>
    <dbReference type="NCBI Taxonomy" id="410659"/>
    <lineage>
        <taxon>unclassified sequences</taxon>
        <taxon>metagenomes</taxon>
        <taxon>ecological metagenomes</taxon>
    </lineage>
</organism>
<name>T1CE52_9ZZZZ</name>
<dbReference type="AlphaFoldDB" id="T1CE52"/>
<sequence length="125" mass="13197">MRKPEIKVFDPAMCCSTGVCGVDVSQQLVTFVADLEWAKQQGGRIERFNLAQQPTAFVNNAVVKALLDRSGQDALPLVLVDGEIALAGRYPQRAELARWLGIAAEAAATVPAPAPGCCGPRAGCC</sequence>
<dbReference type="Gene3D" id="3.40.30.10">
    <property type="entry name" value="Glutaredoxin"/>
    <property type="match status" value="1"/>
</dbReference>
<dbReference type="EMBL" id="AUZX01000390">
    <property type="protein sequence ID" value="EQD80787.1"/>
    <property type="molecule type" value="Genomic_DNA"/>
</dbReference>